<organism evidence="1 2">
    <name type="scientific">Arctium lappa</name>
    <name type="common">Greater burdock</name>
    <name type="synonym">Lappa major</name>
    <dbReference type="NCBI Taxonomy" id="4217"/>
    <lineage>
        <taxon>Eukaryota</taxon>
        <taxon>Viridiplantae</taxon>
        <taxon>Streptophyta</taxon>
        <taxon>Embryophyta</taxon>
        <taxon>Tracheophyta</taxon>
        <taxon>Spermatophyta</taxon>
        <taxon>Magnoliopsida</taxon>
        <taxon>eudicotyledons</taxon>
        <taxon>Gunneridae</taxon>
        <taxon>Pentapetalae</taxon>
        <taxon>asterids</taxon>
        <taxon>campanulids</taxon>
        <taxon>Asterales</taxon>
        <taxon>Asteraceae</taxon>
        <taxon>Carduoideae</taxon>
        <taxon>Cardueae</taxon>
        <taxon>Arctiinae</taxon>
        <taxon>Arctium</taxon>
    </lineage>
</organism>
<protein>
    <submittedName>
        <fullName evidence="1">Uncharacterized protein</fullName>
    </submittedName>
</protein>
<proteinExistence type="predicted"/>
<dbReference type="Proteomes" id="UP001055879">
    <property type="component" value="Linkage Group LG04"/>
</dbReference>
<sequence>MHKRFQRVYTSIKENTFVSYAKIATVGGFCDIDLILVKATSPEDLPLRDRYILQLLKIFEVSPLSYRTFASSFARRFTKTKCWRVALKCLILLHRLLRALPYDSQFRAELLWTRSNDFLSLNPCHFRDSSSSNSHDYTDFISSYANLLDEALDCLSIDCDQDDYEDIEERSENEEEEEEEEEIVLQSFPDKMKRVGQKLEILPQLQSLINRAIECRPNGAAARSFLIQCALKHIVRDSFFCYTNFRCEIVSVLDHLIQLPYRSCMMAFGVYKKAAVQADHLSEFYDWCKSVALCGIYEYPLVDRIPEIQIQALENFLNGMWQLTDSSSTTGSPVASTVESSSTSTEDGGDHNQLVRFNNWVQFDETEQKEEKGLIQFDSTNQSNMSWEVLLEASVILAPLLISNDYFIFRSNPPSQDSNKQTGDDDLQIQVYNPSVINPFGPSYPTLIL</sequence>
<reference evidence="2" key="1">
    <citation type="journal article" date="2022" name="Mol. Ecol. Resour.">
        <title>The genomes of chicory, endive, great burdock and yacon provide insights into Asteraceae palaeo-polyploidization history and plant inulin production.</title>
        <authorList>
            <person name="Fan W."/>
            <person name="Wang S."/>
            <person name="Wang H."/>
            <person name="Wang A."/>
            <person name="Jiang F."/>
            <person name="Liu H."/>
            <person name="Zhao H."/>
            <person name="Xu D."/>
            <person name="Zhang Y."/>
        </authorList>
    </citation>
    <scope>NUCLEOTIDE SEQUENCE [LARGE SCALE GENOMIC DNA]</scope>
    <source>
        <strain evidence="2">cv. Niubang</strain>
    </source>
</reference>
<comment type="caution">
    <text evidence="1">The sequence shown here is derived from an EMBL/GenBank/DDBJ whole genome shotgun (WGS) entry which is preliminary data.</text>
</comment>
<dbReference type="EMBL" id="CM042050">
    <property type="protein sequence ID" value="KAI3734125.1"/>
    <property type="molecule type" value="Genomic_DNA"/>
</dbReference>
<gene>
    <name evidence="1" type="ORF">L6452_13588</name>
</gene>
<name>A0ACB9CIN5_ARCLA</name>
<keyword evidence="2" id="KW-1185">Reference proteome</keyword>
<reference evidence="1 2" key="2">
    <citation type="journal article" date="2022" name="Mol. Ecol. Resour.">
        <title>The genomes of chicory, endive, great burdock and yacon provide insights into Asteraceae paleo-polyploidization history and plant inulin production.</title>
        <authorList>
            <person name="Fan W."/>
            <person name="Wang S."/>
            <person name="Wang H."/>
            <person name="Wang A."/>
            <person name="Jiang F."/>
            <person name="Liu H."/>
            <person name="Zhao H."/>
            <person name="Xu D."/>
            <person name="Zhang Y."/>
        </authorList>
    </citation>
    <scope>NUCLEOTIDE SEQUENCE [LARGE SCALE GENOMIC DNA]</scope>
    <source>
        <strain evidence="2">cv. Niubang</strain>
    </source>
</reference>
<evidence type="ECO:0000313" key="2">
    <source>
        <dbReference type="Proteomes" id="UP001055879"/>
    </source>
</evidence>
<accession>A0ACB9CIN5</accession>
<evidence type="ECO:0000313" key="1">
    <source>
        <dbReference type="EMBL" id="KAI3734125.1"/>
    </source>
</evidence>